<gene>
    <name evidence="1" type="ORF">EAH69_12610</name>
</gene>
<keyword evidence="2" id="KW-1185">Reference proteome</keyword>
<comment type="caution">
    <text evidence="1">The sequence shown here is derived from an EMBL/GenBank/DDBJ whole genome shotgun (WGS) entry which is preliminary data.</text>
</comment>
<accession>A0A3L9M1N5</accession>
<sequence length="261" mass="30680">MKKLTLLITFFTTITFGQIQYPIAPGCEQFSEKAERIQCFNTYTVELLQSYFYLYRNLNNYSRLGSVQESVNFRIGIAGEYQYKSSDKQSVLVNNLATSIFDFFNKIQDYTKKKIVPAKSQDGKPAILAFNLPLKYLNEELLVNDIDKKPILFTLQNGDYIVRLDKDFTFNIYNKDKELVRTVNSIMEFYLVDVLKPLTLESKNLIVEKNVNGKKVKLEVENVFKNQQEKFKISYYENEVLLKEFNTMDKFLKSEQSKYIY</sequence>
<name>A0A3L9M1N5_9FLAO</name>
<protein>
    <submittedName>
        <fullName evidence="1">Uncharacterized protein</fullName>
    </submittedName>
</protein>
<dbReference type="AlphaFoldDB" id="A0A3L9M1N5"/>
<evidence type="ECO:0000313" key="2">
    <source>
        <dbReference type="Proteomes" id="UP000275348"/>
    </source>
</evidence>
<dbReference type="Proteomes" id="UP000275348">
    <property type="component" value="Unassembled WGS sequence"/>
</dbReference>
<organism evidence="1 2">
    <name type="scientific">Faecalibacter macacae</name>
    <dbReference type="NCBI Taxonomy" id="1859289"/>
    <lineage>
        <taxon>Bacteria</taxon>
        <taxon>Pseudomonadati</taxon>
        <taxon>Bacteroidota</taxon>
        <taxon>Flavobacteriia</taxon>
        <taxon>Flavobacteriales</taxon>
        <taxon>Weeksellaceae</taxon>
        <taxon>Faecalibacter</taxon>
    </lineage>
</organism>
<dbReference type="EMBL" id="RDOJ01000022">
    <property type="protein sequence ID" value="RLZ06772.1"/>
    <property type="molecule type" value="Genomic_DNA"/>
</dbReference>
<proteinExistence type="predicted"/>
<dbReference type="RefSeq" id="WP_121935570.1">
    <property type="nucleotide sequence ID" value="NZ_RDOJ01000022.1"/>
</dbReference>
<dbReference type="OrthoDB" id="1522859at2"/>
<evidence type="ECO:0000313" key="1">
    <source>
        <dbReference type="EMBL" id="RLZ06772.1"/>
    </source>
</evidence>
<reference evidence="1 2" key="1">
    <citation type="submission" date="2018-10" db="EMBL/GenBank/DDBJ databases">
        <authorList>
            <person name="Chen X."/>
        </authorList>
    </citation>
    <scope>NUCLEOTIDE SEQUENCE [LARGE SCALE GENOMIC DNA]</scope>
    <source>
        <strain evidence="1 2">YIM 102668</strain>
    </source>
</reference>